<dbReference type="GO" id="GO:0009245">
    <property type="term" value="P:lipid A biosynthetic process"/>
    <property type="evidence" value="ECO:0007669"/>
    <property type="project" value="InterPro"/>
</dbReference>
<organism evidence="3 4">
    <name type="scientific">Desulfoprunum benzoelyticum</name>
    <dbReference type="NCBI Taxonomy" id="1506996"/>
    <lineage>
        <taxon>Bacteria</taxon>
        <taxon>Pseudomonadati</taxon>
        <taxon>Thermodesulfobacteriota</taxon>
        <taxon>Desulfobulbia</taxon>
        <taxon>Desulfobulbales</taxon>
        <taxon>Desulfobulbaceae</taxon>
        <taxon>Desulfoprunum</taxon>
    </lineage>
</organism>
<feature type="transmembrane region" description="Helical" evidence="1">
    <location>
        <begin position="63"/>
        <end position="82"/>
    </location>
</feature>
<feature type="domain" description="Lipid A biosynthesis N-terminal" evidence="2">
    <location>
        <begin position="10"/>
        <end position="81"/>
    </location>
</feature>
<keyword evidence="1" id="KW-0812">Transmembrane</keyword>
<keyword evidence="1" id="KW-1133">Transmembrane helix</keyword>
<dbReference type="EMBL" id="JACHEO010000003">
    <property type="protein sequence ID" value="MBB5347190.1"/>
    <property type="molecule type" value="Genomic_DNA"/>
</dbReference>
<keyword evidence="1" id="KW-0472">Membrane</keyword>
<gene>
    <name evidence="3" type="ORF">HNQ81_000903</name>
</gene>
<dbReference type="InterPro" id="IPR014546">
    <property type="entry name" value="UCP028440_lipidA_biosyn"/>
</dbReference>
<reference evidence="3 4" key="1">
    <citation type="submission" date="2020-08" db="EMBL/GenBank/DDBJ databases">
        <title>Genomic Encyclopedia of Type Strains, Phase IV (KMG-IV): sequencing the most valuable type-strain genomes for metagenomic binning, comparative biology and taxonomic classification.</title>
        <authorList>
            <person name="Goeker M."/>
        </authorList>
    </citation>
    <scope>NUCLEOTIDE SEQUENCE [LARGE SCALE GENOMIC DNA]</scope>
    <source>
        <strain evidence="3 4">DSM 28570</strain>
    </source>
</reference>
<feature type="transmembrane region" description="Helical" evidence="1">
    <location>
        <begin position="36"/>
        <end position="57"/>
    </location>
</feature>
<dbReference type="PIRSF" id="PIRSF028440">
    <property type="entry name" value="UCP_LAB_N"/>
    <property type="match status" value="1"/>
</dbReference>
<feature type="transmembrane region" description="Helical" evidence="1">
    <location>
        <begin position="6"/>
        <end position="24"/>
    </location>
</feature>
<dbReference type="RefSeq" id="WP_183348732.1">
    <property type="nucleotide sequence ID" value="NZ_JACHEO010000003.1"/>
</dbReference>
<dbReference type="GO" id="GO:0016020">
    <property type="term" value="C:membrane"/>
    <property type="evidence" value="ECO:0007669"/>
    <property type="project" value="GOC"/>
</dbReference>
<dbReference type="GO" id="GO:0008915">
    <property type="term" value="F:lipid-A-disaccharide synthase activity"/>
    <property type="evidence" value="ECO:0007669"/>
    <property type="project" value="InterPro"/>
</dbReference>
<dbReference type="AlphaFoldDB" id="A0A840V053"/>
<dbReference type="InterPro" id="IPR011499">
    <property type="entry name" value="Lipid_A_biosynth_N"/>
</dbReference>
<protein>
    <submittedName>
        <fullName evidence="3">Lipid-A-disaccharide synthase-like uncharacterized protein</fullName>
    </submittedName>
</protein>
<evidence type="ECO:0000313" key="3">
    <source>
        <dbReference type="EMBL" id="MBB5347190.1"/>
    </source>
</evidence>
<dbReference type="Pfam" id="PF07578">
    <property type="entry name" value="LAB_N"/>
    <property type="match status" value="1"/>
</dbReference>
<dbReference type="Proteomes" id="UP000539642">
    <property type="component" value="Unassembled WGS sequence"/>
</dbReference>
<evidence type="ECO:0000256" key="1">
    <source>
        <dbReference type="SAM" id="Phobius"/>
    </source>
</evidence>
<sequence>MDKTTIWLIVGFFGQAFFTSRFLVQWFASERLKKSVVPTAFWYLSLLGGTILLAYALNRRDPVFIVGQLTGIFIYLRNLHFVREEARQTRTLT</sequence>
<accession>A0A840V053</accession>
<comment type="caution">
    <text evidence="3">The sequence shown here is derived from an EMBL/GenBank/DDBJ whole genome shotgun (WGS) entry which is preliminary data.</text>
</comment>
<evidence type="ECO:0000313" key="4">
    <source>
        <dbReference type="Proteomes" id="UP000539642"/>
    </source>
</evidence>
<evidence type="ECO:0000259" key="2">
    <source>
        <dbReference type="SMART" id="SM01259"/>
    </source>
</evidence>
<name>A0A840V053_9BACT</name>
<keyword evidence="4" id="KW-1185">Reference proteome</keyword>
<dbReference type="SMART" id="SM01259">
    <property type="entry name" value="LAB_N"/>
    <property type="match status" value="1"/>
</dbReference>
<proteinExistence type="predicted"/>